<accession>H9MCA5</accession>
<feature type="domain" description="Plant heme peroxidase family profile" evidence="1">
    <location>
        <begin position="1"/>
        <end position="44"/>
    </location>
</feature>
<dbReference type="SUPFAM" id="SSF48113">
    <property type="entry name" value="Heme-dependent peroxidases"/>
    <property type="match status" value="1"/>
</dbReference>
<dbReference type="GO" id="GO:0006979">
    <property type="term" value="P:response to oxidative stress"/>
    <property type="evidence" value="ECO:0007669"/>
    <property type="project" value="InterPro"/>
</dbReference>
<protein>
    <recommendedName>
        <fullName evidence="1">Plant heme peroxidase family profile domain-containing protein</fullName>
    </recommendedName>
</protein>
<sequence>VKDYATDALEFAKQFADSMVKMGNIVKPETFLTGEVRKNCRVINE</sequence>
<dbReference type="InterPro" id="IPR010255">
    <property type="entry name" value="Haem_peroxidase_sf"/>
</dbReference>
<reference evidence="2" key="1">
    <citation type="submission" date="2011-12" db="EMBL/GenBank/DDBJ databases">
        <title>Nucleotide Diversity and Divergence in the Loblolly Pine Gene Space.</title>
        <authorList>
            <person name="Neale D.B."/>
            <person name="Wegrzyn J.L."/>
            <person name="Lee J.M."/>
            <person name="Eckert A.J."/>
            <person name="Liechty J.D."/>
            <person name="Stevens K.A."/>
            <person name="Langley C.H."/>
        </authorList>
    </citation>
    <scope>NUCLEOTIDE SEQUENCE</scope>
    <source>
        <strain evidence="2">7771</strain>
        <tissue evidence="2">Megagametophyte</tissue>
    </source>
</reference>
<proteinExistence type="predicted"/>
<name>H9MCA5_PINRA</name>
<dbReference type="PROSITE" id="PS50873">
    <property type="entry name" value="PEROXIDASE_4"/>
    <property type="match status" value="1"/>
</dbReference>
<gene>
    <name evidence="2" type="ORF">CL1527Contig1_03</name>
</gene>
<dbReference type="EMBL" id="JQ263512">
    <property type="protein sequence ID" value="AEW08752.1"/>
    <property type="molecule type" value="Genomic_DNA"/>
</dbReference>
<organism evidence="2">
    <name type="scientific">Pinus radiata</name>
    <name type="common">Monterey pine</name>
    <name type="synonym">Pinus insignis</name>
    <dbReference type="NCBI Taxonomy" id="3347"/>
    <lineage>
        <taxon>Eukaryota</taxon>
        <taxon>Viridiplantae</taxon>
        <taxon>Streptophyta</taxon>
        <taxon>Embryophyta</taxon>
        <taxon>Tracheophyta</taxon>
        <taxon>Spermatophyta</taxon>
        <taxon>Pinopsida</taxon>
        <taxon>Pinidae</taxon>
        <taxon>Conifers I</taxon>
        <taxon>Pinales</taxon>
        <taxon>Pinaceae</taxon>
        <taxon>Pinus</taxon>
        <taxon>Pinus subgen. Pinus</taxon>
    </lineage>
</organism>
<dbReference type="InterPro" id="IPR002016">
    <property type="entry name" value="Haem_peroxidase"/>
</dbReference>
<dbReference type="GO" id="GO:0020037">
    <property type="term" value="F:heme binding"/>
    <property type="evidence" value="ECO:0007669"/>
    <property type="project" value="InterPro"/>
</dbReference>
<evidence type="ECO:0000313" key="2">
    <source>
        <dbReference type="EMBL" id="AEW08752.1"/>
    </source>
</evidence>
<dbReference type="AlphaFoldDB" id="H9MCA5"/>
<dbReference type="GO" id="GO:0004601">
    <property type="term" value="F:peroxidase activity"/>
    <property type="evidence" value="ECO:0007669"/>
    <property type="project" value="InterPro"/>
</dbReference>
<evidence type="ECO:0000259" key="1">
    <source>
        <dbReference type="PROSITE" id="PS50873"/>
    </source>
</evidence>
<feature type="non-terminal residue" evidence="2">
    <location>
        <position position="1"/>
    </location>
</feature>